<dbReference type="InterPro" id="IPR037518">
    <property type="entry name" value="MPN"/>
</dbReference>
<dbReference type="InterPro" id="IPR046778">
    <property type="entry name" value="UPF0758_N"/>
</dbReference>
<feature type="domain" description="MPN" evidence="8">
    <location>
        <begin position="137"/>
        <end position="259"/>
    </location>
</feature>
<evidence type="ECO:0000256" key="3">
    <source>
        <dbReference type="ARBA" id="ARBA00022801"/>
    </source>
</evidence>
<evidence type="ECO:0000256" key="2">
    <source>
        <dbReference type="ARBA" id="ARBA00022723"/>
    </source>
</evidence>
<evidence type="ECO:0000256" key="6">
    <source>
        <dbReference type="RuleBase" id="RU003797"/>
    </source>
</evidence>
<dbReference type="GO" id="GO:0008237">
    <property type="term" value="F:metallopeptidase activity"/>
    <property type="evidence" value="ECO:0007669"/>
    <property type="project" value="UniProtKB-KW"/>
</dbReference>
<protein>
    <submittedName>
        <fullName evidence="9">UPF0758 protein</fullName>
    </submittedName>
</protein>
<dbReference type="InterPro" id="IPR020891">
    <property type="entry name" value="UPF0758_CS"/>
</dbReference>
<comment type="similarity">
    <text evidence="6">Belongs to the UPF0758 family.</text>
</comment>
<dbReference type="EMBL" id="BSFM01000001">
    <property type="protein sequence ID" value="GLK82095.1"/>
    <property type="molecule type" value="Genomic_DNA"/>
</dbReference>
<comment type="caution">
    <text evidence="9">The sequence shown here is derived from an EMBL/GenBank/DDBJ whole genome shotgun (WGS) entry which is preliminary data.</text>
</comment>
<feature type="region of interest" description="Disordered" evidence="7">
    <location>
        <begin position="1"/>
        <end position="31"/>
    </location>
</feature>
<dbReference type="Pfam" id="PF04002">
    <property type="entry name" value="RadC"/>
    <property type="match status" value="1"/>
</dbReference>
<accession>A0A9W6JQW6</accession>
<evidence type="ECO:0000259" key="8">
    <source>
        <dbReference type="PROSITE" id="PS50249"/>
    </source>
</evidence>
<evidence type="ECO:0000313" key="10">
    <source>
        <dbReference type="Proteomes" id="UP001143330"/>
    </source>
</evidence>
<reference evidence="9" key="1">
    <citation type="journal article" date="2014" name="Int. J. Syst. Evol. Microbiol.">
        <title>Complete genome sequence of Corynebacterium casei LMG S-19264T (=DSM 44701T), isolated from a smear-ripened cheese.</title>
        <authorList>
            <consortium name="US DOE Joint Genome Institute (JGI-PGF)"/>
            <person name="Walter F."/>
            <person name="Albersmeier A."/>
            <person name="Kalinowski J."/>
            <person name="Ruckert C."/>
        </authorList>
    </citation>
    <scope>NUCLEOTIDE SEQUENCE</scope>
    <source>
        <strain evidence="9">VKM B-2789</strain>
    </source>
</reference>
<dbReference type="Gene3D" id="3.40.140.10">
    <property type="entry name" value="Cytidine Deaminase, domain 2"/>
    <property type="match status" value="1"/>
</dbReference>
<dbReference type="PROSITE" id="PS01302">
    <property type="entry name" value="UPF0758"/>
    <property type="match status" value="1"/>
</dbReference>
<keyword evidence="5" id="KW-0482">Metalloprotease</keyword>
<organism evidence="9 10">
    <name type="scientific">Ancylobacter defluvii</name>
    <dbReference type="NCBI Taxonomy" id="1282440"/>
    <lineage>
        <taxon>Bacteria</taxon>
        <taxon>Pseudomonadati</taxon>
        <taxon>Pseudomonadota</taxon>
        <taxon>Alphaproteobacteria</taxon>
        <taxon>Hyphomicrobiales</taxon>
        <taxon>Xanthobacteraceae</taxon>
        <taxon>Ancylobacter</taxon>
    </lineage>
</organism>
<evidence type="ECO:0000313" key="9">
    <source>
        <dbReference type="EMBL" id="GLK82095.1"/>
    </source>
</evidence>
<dbReference type="PANTHER" id="PTHR30471:SF3">
    <property type="entry name" value="UPF0758 PROTEIN YEES-RELATED"/>
    <property type="match status" value="1"/>
</dbReference>
<sequence>MKPKPGFDETPTTGPLPSESQPTEPEASDISGLAEYSPHFTGHRERLRERFRTGGGEALPDYELLELVLFRAVPRADVKPLAKKLVERFGSFAEAIAAPPARLREIKGVGEAITTEFKLIGAAVERVTRAQMRARPVLSSWSAVIAHCRASMAYADREQFRVLFLDKRNQLILDEVQQSGTVDHTPVYPREVVKRALEVSASAIILVHNHPSGDPTPSKADIQMTKTIIDVAKPLGIEVHDHIIVGKDGHASLKGLRLI</sequence>
<reference evidence="9" key="2">
    <citation type="submission" date="2023-01" db="EMBL/GenBank/DDBJ databases">
        <authorList>
            <person name="Sun Q."/>
            <person name="Evtushenko L."/>
        </authorList>
    </citation>
    <scope>NUCLEOTIDE SEQUENCE</scope>
    <source>
        <strain evidence="9">VKM B-2789</strain>
    </source>
</reference>
<dbReference type="Proteomes" id="UP001143330">
    <property type="component" value="Unassembled WGS sequence"/>
</dbReference>
<evidence type="ECO:0000256" key="7">
    <source>
        <dbReference type="SAM" id="MobiDB-lite"/>
    </source>
</evidence>
<dbReference type="AlphaFoldDB" id="A0A9W6JQW6"/>
<dbReference type="PROSITE" id="PS50249">
    <property type="entry name" value="MPN"/>
    <property type="match status" value="1"/>
</dbReference>
<evidence type="ECO:0000256" key="1">
    <source>
        <dbReference type="ARBA" id="ARBA00022670"/>
    </source>
</evidence>
<keyword evidence="1" id="KW-0645">Protease</keyword>
<feature type="compositionally biased region" description="Polar residues" evidence="7">
    <location>
        <begin position="10"/>
        <end position="23"/>
    </location>
</feature>
<dbReference type="GO" id="GO:0006508">
    <property type="term" value="P:proteolysis"/>
    <property type="evidence" value="ECO:0007669"/>
    <property type="project" value="UniProtKB-KW"/>
</dbReference>
<dbReference type="SUPFAM" id="SSF102712">
    <property type="entry name" value="JAB1/MPN domain"/>
    <property type="match status" value="1"/>
</dbReference>
<dbReference type="PANTHER" id="PTHR30471">
    <property type="entry name" value="DNA REPAIR PROTEIN RADC"/>
    <property type="match status" value="1"/>
</dbReference>
<dbReference type="InterPro" id="IPR001405">
    <property type="entry name" value="UPF0758"/>
</dbReference>
<keyword evidence="3" id="KW-0378">Hydrolase</keyword>
<keyword evidence="4" id="KW-0862">Zinc</keyword>
<gene>
    <name evidence="9" type="ORF">GCM10017653_01640</name>
</gene>
<dbReference type="NCBIfam" id="TIGR00608">
    <property type="entry name" value="radc"/>
    <property type="match status" value="1"/>
</dbReference>
<dbReference type="SUPFAM" id="SSF47781">
    <property type="entry name" value="RuvA domain 2-like"/>
    <property type="match status" value="1"/>
</dbReference>
<dbReference type="Gene3D" id="1.10.150.20">
    <property type="entry name" value="5' to 3' exonuclease, C-terminal subdomain"/>
    <property type="match status" value="1"/>
</dbReference>
<proteinExistence type="inferred from homology"/>
<keyword evidence="10" id="KW-1185">Reference proteome</keyword>
<dbReference type="CDD" id="cd08071">
    <property type="entry name" value="MPN_DUF2466"/>
    <property type="match status" value="1"/>
</dbReference>
<dbReference type="Pfam" id="PF20582">
    <property type="entry name" value="UPF0758_N"/>
    <property type="match status" value="1"/>
</dbReference>
<evidence type="ECO:0000256" key="4">
    <source>
        <dbReference type="ARBA" id="ARBA00022833"/>
    </source>
</evidence>
<dbReference type="InterPro" id="IPR025657">
    <property type="entry name" value="RadC_JAB"/>
</dbReference>
<dbReference type="InterPro" id="IPR010994">
    <property type="entry name" value="RuvA_2-like"/>
</dbReference>
<dbReference type="NCBIfam" id="NF000642">
    <property type="entry name" value="PRK00024.1"/>
    <property type="match status" value="1"/>
</dbReference>
<keyword evidence="2" id="KW-0479">Metal-binding</keyword>
<evidence type="ECO:0000256" key="5">
    <source>
        <dbReference type="ARBA" id="ARBA00023049"/>
    </source>
</evidence>
<dbReference type="RefSeq" id="WP_213362594.1">
    <property type="nucleotide sequence ID" value="NZ_BSFM01000001.1"/>
</dbReference>
<name>A0A9W6JQW6_9HYPH</name>
<dbReference type="GO" id="GO:0046872">
    <property type="term" value="F:metal ion binding"/>
    <property type="evidence" value="ECO:0007669"/>
    <property type="project" value="UniProtKB-KW"/>
</dbReference>